<reference evidence="1" key="1">
    <citation type="submission" date="2013-07" db="EMBL/GenBank/DDBJ databases">
        <title>Sub-species coevolution in mutualistic symbiosis.</title>
        <authorList>
            <person name="Murfin K."/>
            <person name="Klassen J."/>
            <person name="Lee M."/>
            <person name="Forst S."/>
            <person name="Stock P."/>
            <person name="Goodrich-Blair H."/>
        </authorList>
    </citation>
    <scope>NUCLEOTIDE SEQUENCE [LARGE SCALE GENOMIC DNA]</scope>
    <source>
        <strain evidence="1">Intermedium</strain>
    </source>
</reference>
<dbReference type="EMBL" id="CBTB010000287">
    <property type="protein sequence ID" value="CDH35047.1"/>
    <property type="molecule type" value="Genomic_DNA"/>
</dbReference>
<dbReference type="Proteomes" id="UP000028480">
    <property type="component" value="Unassembled WGS sequence"/>
</dbReference>
<comment type="caution">
    <text evidence="1">The sequence shown here is derived from an EMBL/GenBank/DDBJ whole genome shotgun (WGS) entry which is preliminary data.</text>
</comment>
<accession>A0A077QG82</accession>
<protein>
    <submittedName>
        <fullName evidence="1">Uncharacterized protein</fullName>
    </submittedName>
</protein>
<evidence type="ECO:0000313" key="2">
    <source>
        <dbReference type="Proteomes" id="UP000028480"/>
    </source>
</evidence>
<evidence type="ECO:0000313" key="1">
    <source>
        <dbReference type="EMBL" id="CDH35047.1"/>
    </source>
</evidence>
<dbReference type="HOGENOM" id="CLU_2811452_0_0_6"/>
<gene>
    <name evidence="1" type="ORF">XBI1_770021</name>
</gene>
<name>A0A077QG82_XENBV</name>
<dbReference type="AlphaFoldDB" id="A0A077QG82"/>
<sequence>MKRKRDIALNLHHAGDTIYQWVKGEKSHLANLLIFRTHLSGQEFRFSDGNKGYQWVKLKGRIVPFKL</sequence>
<organism evidence="1 2">
    <name type="scientific">Xenorhabdus bovienii str. Intermedium</name>
    <dbReference type="NCBI Taxonomy" id="1379677"/>
    <lineage>
        <taxon>Bacteria</taxon>
        <taxon>Pseudomonadati</taxon>
        <taxon>Pseudomonadota</taxon>
        <taxon>Gammaproteobacteria</taxon>
        <taxon>Enterobacterales</taxon>
        <taxon>Morganellaceae</taxon>
        <taxon>Xenorhabdus</taxon>
    </lineage>
</organism>
<proteinExistence type="predicted"/>